<feature type="repeat" description="WD" evidence="1">
    <location>
        <begin position="350"/>
        <end position="391"/>
    </location>
</feature>
<dbReference type="InterPro" id="IPR001680">
    <property type="entry name" value="WD40_rpt"/>
</dbReference>
<keyword evidence="2" id="KW-1185">Reference proteome</keyword>
<proteinExistence type="predicted"/>
<dbReference type="WBParaSite" id="nRc.2.0.1.t39388-RA">
    <property type="protein sequence ID" value="nRc.2.0.1.t39388-RA"/>
    <property type="gene ID" value="nRc.2.0.1.g39388"/>
</dbReference>
<dbReference type="Gene3D" id="2.130.10.10">
    <property type="entry name" value="YVTN repeat-like/Quinoprotein amine dehydrogenase"/>
    <property type="match status" value="3"/>
</dbReference>
<dbReference type="SMART" id="SM00320">
    <property type="entry name" value="WD40"/>
    <property type="match status" value="7"/>
</dbReference>
<feature type="repeat" description="WD" evidence="1">
    <location>
        <begin position="436"/>
        <end position="464"/>
    </location>
</feature>
<sequence>MIEAERRPQMDQFLNTYSNINLNSDSMASTSAMPRTLDDSQQPPNFNVVSYLPRPAYRFKPTLSINPSETEGGYGRRLRRNLAQVRRHIDCVASVLNYIENRCWQKDKAPNNRPFIQPHVLYSTDSFPPIYNPERSIDCVTTKFVRSAMNKVKCPIYDVCWTPEGRRLITGASSGEFTLWNGTAFNFETILQGLFIRDAHPCLFWQAHDSAVRAMMWSHNDAWLTTADHDGFVKYWQTNMNNVTMFQAHKEAVRSLSFCPSDAKFASASDDGTVRVWDFLRCHEERILRGHGSDVRSVDWHPNKSLLVSGSRDSQQPVKLWDAKTAQCLATLLHQAYKEIMSYAQIFFSRYDHKNAVMAVQWNANGNWFLSASRDHLVKLYDIRMMKELFSFRGHKKEVTAIRWHPIHESLFVSGGADGAMMFWLVGNEREVGLMETAHEQAVWTLKWHPLGHILASGSNDNNT</sequence>
<dbReference type="Pfam" id="PF00400">
    <property type="entry name" value="WD40"/>
    <property type="match status" value="7"/>
</dbReference>
<protein>
    <submittedName>
        <fullName evidence="3">WD_REPEATS_REGION domain-containing protein</fullName>
    </submittedName>
</protein>
<reference evidence="3" key="1">
    <citation type="submission" date="2022-11" db="UniProtKB">
        <authorList>
            <consortium name="WormBaseParasite"/>
        </authorList>
    </citation>
    <scope>IDENTIFICATION</scope>
</reference>
<dbReference type="InterPro" id="IPR015943">
    <property type="entry name" value="WD40/YVTN_repeat-like_dom_sf"/>
</dbReference>
<name>A0A915KLS6_ROMCU</name>
<evidence type="ECO:0000256" key="1">
    <source>
        <dbReference type="PROSITE-ProRule" id="PRU00221"/>
    </source>
</evidence>
<organism evidence="2 3">
    <name type="scientific">Romanomermis culicivorax</name>
    <name type="common">Nematode worm</name>
    <dbReference type="NCBI Taxonomy" id="13658"/>
    <lineage>
        <taxon>Eukaryota</taxon>
        <taxon>Metazoa</taxon>
        <taxon>Ecdysozoa</taxon>
        <taxon>Nematoda</taxon>
        <taxon>Enoplea</taxon>
        <taxon>Dorylaimia</taxon>
        <taxon>Mermithida</taxon>
        <taxon>Mermithoidea</taxon>
        <taxon>Mermithidae</taxon>
        <taxon>Romanomermis</taxon>
    </lineage>
</organism>
<feature type="repeat" description="WD" evidence="1">
    <location>
        <begin position="205"/>
        <end position="246"/>
    </location>
</feature>
<dbReference type="SUPFAM" id="SSF50978">
    <property type="entry name" value="WD40 repeat-like"/>
    <property type="match status" value="1"/>
</dbReference>
<feature type="repeat" description="WD" evidence="1">
    <location>
        <begin position="246"/>
        <end position="278"/>
    </location>
</feature>
<dbReference type="GO" id="GO:0005847">
    <property type="term" value="C:mRNA cleavage and polyadenylation specificity factor complex"/>
    <property type="evidence" value="ECO:0007669"/>
    <property type="project" value="TreeGrafter"/>
</dbReference>
<evidence type="ECO:0000313" key="3">
    <source>
        <dbReference type="WBParaSite" id="nRc.2.0.1.t39388-RA"/>
    </source>
</evidence>
<feature type="repeat" description="WD" evidence="1">
    <location>
        <begin position="288"/>
        <end position="314"/>
    </location>
</feature>
<accession>A0A915KLS6</accession>
<dbReference type="InterPro" id="IPR045245">
    <property type="entry name" value="Pfs2-like"/>
</dbReference>
<dbReference type="PROSITE" id="PS50294">
    <property type="entry name" value="WD_REPEATS_REGION"/>
    <property type="match status" value="6"/>
</dbReference>
<dbReference type="OMA" id="HHWDVKS"/>
<feature type="repeat" description="WD" evidence="1">
    <location>
        <begin position="392"/>
        <end position="424"/>
    </location>
</feature>
<dbReference type="InterPro" id="IPR036322">
    <property type="entry name" value="WD40_repeat_dom_sf"/>
</dbReference>
<dbReference type="CDD" id="cd00200">
    <property type="entry name" value="WD40"/>
    <property type="match status" value="1"/>
</dbReference>
<keyword evidence="1" id="KW-0853">WD repeat</keyword>
<dbReference type="GO" id="GO:0031124">
    <property type="term" value="P:mRNA 3'-end processing"/>
    <property type="evidence" value="ECO:0007669"/>
    <property type="project" value="InterPro"/>
</dbReference>
<dbReference type="AlphaFoldDB" id="A0A915KLS6"/>
<dbReference type="PROSITE" id="PS50082">
    <property type="entry name" value="WD_REPEATS_2"/>
    <property type="match status" value="6"/>
</dbReference>
<evidence type="ECO:0000313" key="2">
    <source>
        <dbReference type="Proteomes" id="UP000887565"/>
    </source>
</evidence>
<dbReference type="Proteomes" id="UP000887565">
    <property type="component" value="Unplaced"/>
</dbReference>
<dbReference type="PANTHER" id="PTHR22836:SF0">
    <property type="entry name" value="PRE-MRNA 3' END PROCESSING PROTEIN WDR33"/>
    <property type="match status" value="1"/>
</dbReference>
<dbReference type="PANTHER" id="PTHR22836">
    <property type="entry name" value="WD40 REPEAT PROTEIN"/>
    <property type="match status" value="1"/>
</dbReference>